<evidence type="ECO:0000313" key="4">
    <source>
        <dbReference type="Proteomes" id="UP000515135"/>
    </source>
</evidence>
<reference evidence="5" key="1">
    <citation type="submission" date="2025-08" db="UniProtKB">
        <authorList>
            <consortium name="RefSeq"/>
        </authorList>
    </citation>
    <scope>IDENTIFICATION</scope>
    <source>
        <tissue evidence="5">Gonad</tissue>
    </source>
</reference>
<keyword evidence="2" id="KW-0732">Signal</keyword>
<dbReference type="CDD" id="cd00037">
    <property type="entry name" value="CLECT"/>
    <property type="match status" value="1"/>
</dbReference>
<dbReference type="Proteomes" id="UP000515135">
    <property type="component" value="Unplaced"/>
</dbReference>
<keyword evidence="1" id="KW-0175">Coiled coil</keyword>
<dbReference type="KEGG" id="bbel:109468510"/>
<dbReference type="InterPro" id="IPR050801">
    <property type="entry name" value="Ca-Dep_Lectins_ImmuneDev"/>
</dbReference>
<dbReference type="InterPro" id="IPR016187">
    <property type="entry name" value="CTDL_fold"/>
</dbReference>
<feature type="signal peptide" evidence="2">
    <location>
        <begin position="1"/>
        <end position="21"/>
    </location>
</feature>
<proteinExistence type="predicted"/>
<dbReference type="AlphaFoldDB" id="A0A6P4YD05"/>
<dbReference type="OrthoDB" id="441660at2759"/>
<dbReference type="Pfam" id="PF00059">
    <property type="entry name" value="Lectin_C"/>
    <property type="match status" value="1"/>
</dbReference>
<protein>
    <submittedName>
        <fullName evidence="5">Low affinity immunoglobulin epsilon Fc receptor-like</fullName>
    </submittedName>
</protein>
<dbReference type="Gene3D" id="3.10.100.10">
    <property type="entry name" value="Mannose-Binding Protein A, subunit A"/>
    <property type="match status" value="1"/>
</dbReference>
<sequence>MDVRAVLVMLAVLMPLLQASGQIININLNTGGNTGGSGTADKSQAADNLATLLTQTEGLFQDTSLLEPLLDMSDAGQNMVIVKLLEQNKEMEGQMQEMQHEIKSLKVDNCITKTTCCNKTLEGCPSGYERFCEKPDMCYKISTGDKNYTEARSACHAAGGRLAMPKDKATNDLLAKIKAKAKCMAIWIGLTDEVKPGTWVWEDGAKLGWDNWKQGLPSGYNLHHYAVHTDDSKWFDISGTVVTYRYICEVKATVTYWLDEF</sequence>
<organism evidence="4 5">
    <name type="scientific">Branchiostoma belcheri</name>
    <name type="common">Amphioxus</name>
    <dbReference type="NCBI Taxonomy" id="7741"/>
    <lineage>
        <taxon>Eukaryota</taxon>
        <taxon>Metazoa</taxon>
        <taxon>Chordata</taxon>
        <taxon>Cephalochordata</taxon>
        <taxon>Leptocardii</taxon>
        <taxon>Amphioxiformes</taxon>
        <taxon>Branchiostomatidae</taxon>
        <taxon>Branchiostoma</taxon>
    </lineage>
</organism>
<dbReference type="SMART" id="SM00034">
    <property type="entry name" value="CLECT"/>
    <property type="match status" value="1"/>
</dbReference>
<feature type="domain" description="C-type lectin" evidence="3">
    <location>
        <begin position="134"/>
        <end position="236"/>
    </location>
</feature>
<dbReference type="InterPro" id="IPR001304">
    <property type="entry name" value="C-type_lectin-like"/>
</dbReference>
<gene>
    <name evidence="5" type="primary">LOC109468510</name>
</gene>
<evidence type="ECO:0000259" key="3">
    <source>
        <dbReference type="PROSITE" id="PS50041"/>
    </source>
</evidence>
<feature type="chain" id="PRO_5027714890" evidence="2">
    <location>
        <begin position="22"/>
        <end position="261"/>
    </location>
</feature>
<dbReference type="InterPro" id="IPR016186">
    <property type="entry name" value="C-type_lectin-like/link_sf"/>
</dbReference>
<dbReference type="RefSeq" id="XP_019622313.1">
    <property type="nucleotide sequence ID" value="XM_019766754.1"/>
</dbReference>
<evidence type="ECO:0000256" key="1">
    <source>
        <dbReference type="SAM" id="Coils"/>
    </source>
</evidence>
<dbReference type="PANTHER" id="PTHR22801">
    <property type="entry name" value="LITHOSTATHINE"/>
    <property type="match status" value="1"/>
</dbReference>
<dbReference type="PROSITE" id="PS50041">
    <property type="entry name" value="C_TYPE_LECTIN_2"/>
    <property type="match status" value="1"/>
</dbReference>
<dbReference type="PANTHER" id="PTHR22801:SF63">
    <property type="entry name" value="C-TYPE LECTIN DOMAIN-CONTAINING PROTEIN"/>
    <property type="match status" value="1"/>
</dbReference>
<accession>A0A6P4YD05</accession>
<evidence type="ECO:0000256" key="2">
    <source>
        <dbReference type="SAM" id="SignalP"/>
    </source>
</evidence>
<keyword evidence="4" id="KW-1185">Reference proteome</keyword>
<evidence type="ECO:0000313" key="5">
    <source>
        <dbReference type="RefSeq" id="XP_019622313.1"/>
    </source>
</evidence>
<name>A0A6P4YD05_BRABE</name>
<dbReference type="SUPFAM" id="SSF56436">
    <property type="entry name" value="C-type lectin-like"/>
    <property type="match status" value="1"/>
</dbReference>
<dbReference type="GeneID" id="109468510"/>
<feature type="coiled-coil region" evidence="1">
    <location>
        <begin position="81"/>
        <end position="108"/>
    </location>
</feature>